<dbReference type="InterPro" id="IPR000185">
    <property type="entry name" value="SecA"/>
</dbReference>
<comment type="cofactor">
    <cofactor evidence="1">
        <name>Zn(2+)</name>
        <dbReference type="ChEBI" id="CHEBI:29105"/>
    </cofactor>
</comment>
<keyword evidence="3" id="KW-0479">Metal-binding</keyword>
<dbReference type="PANTHER" id="PTHR30612">
    <property type="entry name" value="SECA INNER MEMBRANE COMPONENT OF SEC PROTEIN SECRETION SYSTEM"/>
    <property type="match status" value="1"/>
</dbReference>
<dbReference type="GO" id="GO:0005524">
    <property type="term" value="F:ATP binding"/>
    <property type="evidence" value="ECO:0007669"/>
    <property type="project" value="InterPro"/>
</dbReference>
<dbReference type="Pfam" id="PF07516">
    <property type="entry name" value="SecA_SW"/>
    <property type="match status" value="1"/>
</dbReference>
<name>A0A173XHV3_9FIRM</name>
<dbReference type="GO" id="GO:0017038">
    <property type="term" value="P:protein import"/>
    <property type="evidence" value="ECO:0007669"/>
    <property type="project" value="InterPro"/>
</dbReference>
<accession>A0A173XHV3</accession>
<reference evidence="6 7" key="1">
    <citation type="submission" date="2015-09" db="EMBL/GenBank/DDBJ databases">
        <authorList>
            <consortium name="Pathogen Informatics"/>
        </authorList>
    </citation>
    <scope>NUCLEOTIDE SEQUENCE [LARGE SCALE GENOMIC DNA]</scope>
    <source>
        <strain evidence="6 7">2789STDY5834835</strain>
    </source>
</reference>
<evidence type="ECO:0000256" key="3">
    <source>
        <dbReference type="ARBA" id="ARBA00022723"/>
    </source>
</evidence>
<dbReference type="EMBL" id="CYZL01000001">
    <property type="protein sequence ID" value="CUN49988.1"/>
    <property type="molecule type" value="Genomic_DNA"/>
</dbReference>
<keyword evidence="4" id="KW-0862">Zinc</keyword>
<dbReference type="Pfam" id="PF02810">
    <property type="entry name" value="SEC-C"/>
    <property type="match status" value="1"/>
</dbReference>
<dbReference type="AlphaFoldDB" id="A0A173XHV3"/>
<sequence length="216" mass="24773">MIRKVVEDDVLEATGGSIKCMDVDTFDTVLNRLREDVPIGQVTVSGEELNDVKKLISFLQEESLAYYHLKEKEFDSIAKLYMQQTGGLMSDGDKALCDNGMREVERIVLLNIIDRKWPDQIDNMDKLRESISLQAYAQRDPVTQYKLFGCEMFEEMAKNIRHDTVSSLMHFSIEQKVERESPDNKTYHRAERKIGRNETCPCGSGKKYKNCCGKTA</sequence>
<evidence type="ECO:0000313" key="6">
    <source>
        <dbReference type="EMBL" id="CUN49988.1"/>
    </source>
</evidence>
<evidence type="ECO:0000256" key="2">
    <source>
        <dbReference type="ARBA" id="ARBA00022490"/>
    </source>
</evidence>
<keyword evidence="2" id="KW-0963">Cytoplasm</keyword>
<proteinExistence type="predicted"/>
<dbReference type="InterPro" id="IPR004027">
    <property type="entry name" value="SEC_C_motif"/>
</dbReference>
<evidence type="ECO:0000256" key="1">
    <source>
        <dbReference type="ARBA" id="ARBA00001947"/>
    </source>
</evidence>
<dbReference type="GO" id="GO:0006605">
    <property type="term" value="P:protein targeting"/>
    <property type="evidence" value="ECO:0007669"/>
    <property type="project" value="InterPro"/>
</dbReference>
<gene>
    <name evidence="6" type="primary">secA_1</name>
    <name evidence="6" type="ORF">ERS852450_00103</name>
</gene>
<dbReference type="SUPFAM" id="SSF81886">
    <property type="entry name" value="Helical scaffold and wing domains of SecA"/>
    <property type="match status" value="1"/>
</dbReference>
<dbReference type="PANTHER" id="PTHR30612:SF0">
    <property type="entry name" value="CHLOROPLAST PROTEIN-TRANSPORTING ATPASE"/>
    <property type="match status" value="1"/>
</dbReference>
<evidence type="ECO:0000313" key="7">
    <source>
        <dbReference type="Proteomes" id="UP000095679"/>
    </source>
</evidence>
<dbReference type="GO" id="GO:0006886">
    <property type="term" value="P:intracellular protein transport"/>
    <property type="evidence" value="ECO:0007669"/>
    <property type="project" value="InterPro"/>
</dbReference>
<dbReference type="Gene3D" id="1.10.3060.10">
    <property type="entry name" value="Helical scaffold and wing domains of SecA"/>
    <property type="match status" value="1"/>
</dbReference>
<organism evidence="6 7">
    <name type="scientific">Anaerobutyricum hallii</name>
    <dbReference type="NCBI Taxonomy" id="39488"/>
    <lineage>
        <taxon>Bacteria</taxon>
        <taxon>Bacillati</taxon>
        <taxon>Bacillota</taxon>
        <taxon>Clostridia</taxon>
        <taxon>Lachnospirales</taxon>
        <taxon>Lachnospiraceae</taxon>
        <taxon>Anaerobutyricum</taxon>
    </lineage>
</organism>
<dbReference type="InterPro" id="IPR036266">
    <property type="entry name" value="SecA_Wing/Scaffold_sf"/>
</dbReference>
<protein>
    <submittedName>
        <fullName evidence="6">Preprotein translocase subunit SecA</fullName>
    </submittedName>
</protein>
<evidence type="ECO:0000256" key="4">
    <source>
        <dbReference type="ARBA" id="ARBA00022833"/>
    </source>
</evidence>
<dbReference type="GO" id="GO:0046872">
    <property type="term" value="F:metal ion binding"/>
    <property type="evidence" value="ECO:0007669"/>
    <property type="project" value="UniProtKB-KW"/>
</dbReference>
<dbReference type="InterPro" id="IPR011116">
    <property type="entry name" value="SecA_Wing/Scaffold"/>
</dbReference>
<evidence type="ECO:0000259" key="5">
    <source>
        <dbReference type="Pfam" id="PF07516"/>
    </source>
</evidence>
<dbReference type="GO" id="GO:0016020">
    <property type="term" value="C:membrane"/>
    <property type="evidence" value="ECO:0007669"/>
    <property type="project" value="InterPro"/>
</dbReference>
<dbReference type="Proteomes" id="UP000095679">
    <property type="component" value="Unassembled WGS sequence"/>
</dbReference>
<feature type="domain" description="SecA Wing/Scaffold" evidence="5">
    <location>
        <begin position="47"/>
        <end position="171"/>
    </location>
</feature>